<dbReference type="AlphaFoldDB" id="A0A4V5LXZ7"/>
<comment type="caution">
    <text evidence="1">The sequence shown here is derived from an EMBL/GenBank/DDBJ whole genome shotgun (WGS) entry which is preliminary data.</text>
</comment>
<sequence length="177" mass="19442">MSKAAVRSALHILFATVLILCIQGCGVKYSFTGGSIPQGMKTYTVLYFENISPMVYATLGQNFTEGLKERIRTQSSLSQVNDDGDAIFEGFITNYAITPAAVEAGGLDRAALNRLSITVKVKYTNKLDATGESNFEDSFTQFKEFSGSDVTSQEAALNEDIIKMLTEDIYNRAFANW</sequence>
<dbReference type="GO" id="GO:0019867">
    <property type="term" value="C:outer membrane"/>
    <property type="evidence" value="ECO:0007669"/>
    <property type="project" value="InterPro"/>
</dbReference>
<keyword evidence="2" id="KW-1185">Reference proteome</keyword>
<accession>A0A4V5LXZ7</accession>
<protein>
    <recommendedName>
        <fullName evidence="3">LptE family protein</fullName>
    </recommendedName>
</protein>
<dbReference type="EMBL" id="SUKA01000004">
    <property type="protein sequence ID" value="TJY64569.1"/>
    <property type="molecule type" value="Genomic_DNA"/>
</dbReference>
<dbReference type="OrthoDB" id="9790776at2"/>
<evidence type="ECO:0000313" key="2">
    <source>
        <dbReference type="Proteomes" id="UP000309872"/>
    </source>
</evidence>
<proteinExistence type="predicted"/>
<reference evidence="1 2" key="1">
    <citation type="submission" date="2019-04" db="EMBL/GenBank/DDBJ databases">
        <title>Sphingobacterium olei sp. nov., isolated from oil-contaminated soil.</title>
        <authorList>
            <person name="Liu B."/>
        </authorList>
    </citation>
    <scope>NUCLEOTIDE SEQUENCE [LARGE SCALE GENOMIC DNA]</scope>
    <source>
        <strain evidence="1 2">Y3L14</strain>
    </source>
</reference>
<dbReference type="RefSeq" id="WP_136821630.1">
    <property type="nucleotide sequence ID" value="NZ_BMJX01000004.1"/>
</dbReference>
<organism evidence="1 2">
    <name type="scientific">Sphingobacterium alkalisoli</name>
    <dbReference type="NCBI Taxonomy" id="1874115"/>
    <lineage>
        <taxon>Bacteria</taxon>
        <taxon>Pseudomonadati</taxon>
        <taxon>Bacteroidota</taxon>
        <taxon>Sphingobacteriia</taxon>
        <taxon>Sphingobacteriales</taxon>
        <taxon>Sphingobacteriaceae</taxon>
        <taxon>Sphingobacterium</taxon>
    </lineage>
</organism>
<evidence type="ECO:0008006" key="3">
    <source>
        <dbReference type="Google" id="ProtNLM"/>
    </source>
</evidence>
<dbReference type="InterPro" id="IPR007485">
    <property type="entry name" value="LPS_assembly_LptE"/>
</dbReference>
<dbReference type="GO" id="GO:0043165">
    <property type="term" value="P:Gram-negative-bacterium-type cell outer membrane assembly"/>
    <property type="evidence" value="ECO:0007669"/>
    <property type="project" value="InterPro"/>
</dbReference>
<name>A0A4V5LXZ7_9SPHI</name>
<evidence type="ECO:0000313" key="1">
    <source>
        <dbReference type="EMBL" id="TJY64569.1"/>
    </source>
</evidence>
<gene>
    <name evidence="1" type="ORF">FAZ19_15360</name>
</gene>
<dbReference type="Pfam" id="PF04390">
    <property type="entry name" value="LptE"/>
    <property type="match status" value="1"/>
</dbReference>
<dbReference type="Proteomes" id="UP000309872">
    <property type="component" value="Unassembled WGS sequence"/>
</dbReference>